<reference evidence="1" key="1">
    <citation type="submission" date="2013-07" db="EMBL/GenBank/DDBJ databases">
        <title>Sub-species coevolution in mutualistic symbiosis.</title>
        <authorList>
            <person name="Murfin K."/>
            <person name="Klassen J."/>
            <person name="Lee M."/>
            <person name="Forst S."/>
            <person name="Stock P."/>
            <person name="Goodrich-Blair H."/>
        </authorList>
    </citation>
    <scope>NUCLEOTIDE SEQUENCE [LARGE SCALE GENOMIC DNA]</scope>
    <source>
        <strain evidence="1">Intermedium</strain>
    </source>
</reference>
<dbReference type="AlphaFoldDB" id="A0A077QPH4"/>
<gene>
    <name evidence="1" type="ORF">XBI1_950001</name>
</gene>
<comment type="caution">
    <text evidence="1">The sequence shown here is derived from an EMBL/GenBank/DDBJ whole genome shotgun (WGS) entry which is preliminary data.</text>
</comment>
<dbReference type="EMBL" id="CBTB010000307">
    <property type="protein sequence ID" value="CDH35248.1"/>
    <property type="molecule type" value="Genomic_DNA"/>
</dbReference>
<protein>
    <submittedName>
        <fullName evidence="1">Putative Srb</fullName>
    </submittedName>
</protein>
<dbReference type="RefSeq" id="WP_038182605.1">
    <property type="nucleotide sequence ID" value="NZ_CAWLWA010000066.1"/>
</dbReference>
<name>A0A077QPH4_XENBV</name>
<dbReference type="HOGENOM" id="CLU_2721343_0_0_6"/>
<sequence>MTTRLITNVKLSTDSGTKEQIASEIGALKFAVALIYCRMPKEDQMHLLAEMRQLNNAYSNKLADELQQFQLK</sequence>
<organism evidence="1 2">
    <name type="scientific">Xenorhabdus bovienii str. Intermedium</name>
    <dbReference type="NCBI Taxonomy" id="1379677"/>
    <lineage>
        <taxon>Bacteria</taxon>
        <taxon>Pseudomonadati</taxon>
        <taxon>Pseudomonadota</taxon>
        <taxon>Gammaproteobacteria</taxon>
        <taxon>Enterobacterales</taxon>
        <taxon>Morganellaceae</taxon>
        <taxon>Xenorhabdus</taxon>
    </lineage>
</organism>
<dbReference type="Proteomes" id="UP000028480">
    <property type="component" value="Unassembled WGS sequence"/>
</dbReference>
<proteinExistence type="predicted"/>
<accession>A0A077QPH4</accession>
<evidence type="ECO:0000313" key="1">
    <source>
        <dbReference type="EMBL" id="CDH35248.1"/>
    </source>
</evidence>
<evidence type="ECO:0000313" key="2">
    <source>
        <dbReference type="Proteomes" id="UP000028480"/>
    </source>
</evidence>